<evidence type="ECO:0000256" key="1">
    <source>
        <dbReference type="ARBA" id="ARBA00022729"/>
    </source>
</evidence>
<dbReference type="Pfam" id="PF11617">
    <property type="entry name" value="Cu-binding_MopE"/>
    <property type="match status" value="3"/>
</dbReference>
<sequence length="239" mass="25616">TATQCTNPGGYSTTAPTIDDCDDTDANINPNTVWYLGVDSDGDGFFGSQLTATQCTNPGGYSTTAPTIDDCDDTDANINPNTVWYADTDSDGYGDNASSLTQCTQPLGYVLDNTDCDDTNNAVNPGVAEIPGNGIDDDCNAGTPDGSLEVDEFNINNVLVSPNPFNNIINIKLPSSLNNSDFDIRIFDLNGRLVLDKQYSSINNSIHVTGLDKLEQAPYLFKITNKETGASVIKRLIKF</sequence>
<dbReference type="NCBIfam" id="TIGR04183">
    <property type="entry name" value="Por_Secre_tail"/>
    <property type="match status" value="1"/>
</dbReference>
<dbReference type="Proteomes" id="UP001200022">
    <property type="component" value="Unassembled WGS sequence"/>
</dbReference>
<evidence type="ECO:0000313" key="4">
    <source>
        <dbReference type="Proteomes" id="UP001200022"/>
    </source>
</evidence>
<comment type="caution">
    <text evidence="3">The sequence shown here is derived from an EMBL/GenBank/DDBJ whole genome shotgun (WGS) entry which is preliminary data.</text>
</comment>
<evidence type="ECO:0000313" key="3">
    <source>
        <dbReference type="EMBL" id="MCF7561627.1"/>
    </source>
</evidence>
<dbReference type="InterPro" id="IPR026444">
    <property type="entry name" value="Secre_tail"/>
</dbReference>
<dbReference type="InterPro" id="IPR021655">
    <property type="entry name" value="Put_metal-bd"/>
</dbReference>
<name>A0ABS9IM49_9FLAO</name>
<reference evidence="3 4" key="1">
    <citation type="submission" date="2022-01" db="EMBL/GenBank/DDBJ databases">
        <title>Draft genome sequence of Sabulilitoribacter multivorans KCTC 32326.</title>
        <authorList>
            <person name="Oh J.-S."/>
        </authorList>
    </citation>
    <scope>NUCLEOTIDE SEQUENCE [LARGE SCALE GENOMIC DNA]</scope>
    <source>
        <strain evidence="3 4">M-M16</strain>
    </source>
</reference>
<dbReference type="Pfam" id="PF18962">
    <property type="entry name" value="Por_Secre_tail"/>
    <property type="match status" value="1"/>
</dbReference>
<organism evidence="3 4">
    <name type="scientific">Flaviramulus multivorans</name>
    <dbReference type="NCBI Taxonomy" id="1304750"/>
    <lineage>
        <taxon>Bacteria</taxon>
        <taxon>Pseudomonadati</taxon>
        <taxon>Bacteroidota</taxon>
        <taxon>Flavobacteriia</taxon>
        <taxon>Flavobacteriales</taxon>
        <taxon>Flavobacteriaceae</taxon>
        <taxon>Flaviramulus</taxon>
    </lineage>
</organism>
<feature type="domain" description="Secretion system C-terminal sorting" evidence="2">
    <location>
        <begin position="161"/>
        <end position="230"/>
    </location>
</feature>
<feature type="non-terminal residue" evidence="3">
    <location>
        <position position="1"/>
    </location>
</feature>
<evidence type="ECO:0000259" key="2">
    <source>
        <dbReference type="Pfam" id="PF18962"/>
    </source>
</evidence>
<gene>
    <name evidence="3" type="ORF">L3X39_13350</name>
</gene>
<keyword evidence="4" id="KW-1185">Reference proteome</keyword>
<keyword evidence="1" id="KW-0732">Signal</keyword>
<dbReference type="EMBL" id="JAKKDV010000007">
    <property type="protein sequence ID" value="MCF7561627.1"/>
    <property type="molecule type" value="Genomic_DNA"/>
</dbReference>
<accession>A0ABS9IM49</accession>
<dbReference type="RefSeq" id="WP_237232361.1">
    <property type="nucleotide sequence ID" value="NZ_JAKKDV010000007.1"/>
</dbReference>
<proteinExistence type="predicted"/>
<protein>
    <submittedName>
        <fullName evidence="3">T9SS type A sorting domain-containing protein</fullName>
    </submittedName>
</protein>